<dbReference type="AlphaFoldDB" id="A0A225VG83"/>
<reference evidence="3" key="1">
    <citation type="submission" date="2017-03" db="EMBL/GenBank/DDBJ databases">
        <title>Phytopthora megakarya and P. palmivora, two closely related causual agents of cacao black pod achieved similar genome size and gene model numbers by different mechanisms.</title>
        <authorList>
            <person name="Ali S."/>
            <person name="Shao J."/>
            <person name="Larry D.J."/>
            <person name="Kronmiller B."/>
            <person name="Shen D."/>
            <person name="Strem M.D."/>
            <person name="Melnick R.L."/>
            <person name="Guiltinan M.J."/>
            <person name="Tyler B.M."/>
            <person name="Meinhardt L.W."/>
            <person name="Bailey B.A."/>
        </authorList>
    </citation>
    <scope>NUCLEOTIDE SEQUENCE [LARGE SCALE GENOMIC DNA]</scope>
    <source>
        <strain evidence="3">zdho120</strain>
    </source>
</reference>
<feature type="signal peptide" evidence="1">
    <location>
        <begin position="1"/>
        <end position="26"/>
    </location>
</feature>
<gene>
    <name evidence="2" type="ORF">PHMEG_00024213</name>
</gene>
<comment type="caution">
    <text evidence="2">The sequence shown here is derived from an EMBL/GenBank/DDBJ whole genome shotgun (WGS) entry which is preliminary data.</text>
</comment>
<name>A0A225VG83_9STRA</name>
<organism evidence="2 3">
    <name type="scientific">Phytophthora megakarya</name>
    <dbReference type="NCBI Taxonomy" id="4795"/>
    <lineage>
        <taxon>Eukaryota</taxon>
        <taxon>Sar</taxon>
        <taxon>Stramenopiles</taxon>
        <taxon>Oomycota</taxon>
        <taxon>Peronosporomycetes</taxon>
        <taxon>Peronosporales</taxon>
        <taxon>Peronosporaceae</taxon>
        <taxon>Phytophthora</taxon>
    </lineage>
</organism>
<accession>A0A225VG83</accession>
<dbReference type="OrthoDB" id="142697at2759"/>
<dbReference type="Proteomes" id="UP000198211">
    <property type="component" value="Unassembled WGS sequence"/>
</dbReference>
<evidence type="ECO:0000313" key="3">
    <source>
        <dbReference type="Proteomes" id="UP000198211"/>
    </source>
</evidence>
<keyword evidence="3" id="KW-1185">Reference proteome</keyword>
<protein>
    <submittedName>
        <fullName evidence="2">RxLR effector protein</fullName>
    </submittedName>
</protein>
<evidence type="ECO:0000313" key="2">
    <source>
        <dbReference type="EMBL" id="OWZ03969.1"/>
    </source>
</evidence>
<dbReference type="EMBL" id="NBNE01005220">
    <property type="protein sequence ID" value="OWZ03969.1"/>
    <property type="molecule type" value="Genomic_DNA"/>
</dbReference>
<sequence>MASPRIFSRSIYSIVLIAILVSAATAHHDETESMTGIPRLARSPDTDKMTATTMRFLRSGDINAANNEIVNSEERGYIGDKFAKLIFNKVSLKLALTLEIEPFELLKLMRQKNLPMNENYLLSWLRYVQKYRARTGTVWADDAQVVEQLKKVIPGNDLSHFFKAMEMKPKLRKFAKDLQKVAANAA</sequence>
<proteinExistence type="predicted"/>
<feature type="chain" id="PRO_5013211578" evidence="1">
    <location>
        <begin position="27"/>
        <end position="186"/>
    </location>
</feature>
<keyword evidence="1" id="KW-0732">Signal</keyword>
<evidence type="ECO:0000256" key="1">
    <source>
        <dbReference type="SAM" id="SignalP"/>
    </source>
</evidence>